<gene>
    <name evidence="2" type="ORF">J2S00_003263</name>
</gene>
<keyword evidence="3" id="KW-1185">Reference proteome</keyword>
<evidence type="ECO:0000313" key="2">
    <source>
        <dbReference type="EMBL" id="MDQ0340448.1"/>
    </source>
</evidence>
<comment type="caution">
    <text evidence="2">The sequence shown here is derived from an EMBL/GenBank/DDBJ whole genome shotgun (WGS) entry which is preliminary data.</text>
</comment>
<name>A0ABU0CVL4_9BACI</name>
<evidence type="ECO:0000259" key="1">
    <source>
        <dbReference type="Pfam" id="PF01521"/>
    </source>
</evidence>
<protein>
    <submittedName>
        <fullName evidence="2">Uncharacterized protein YqkB</fullName>
    </submittedName>
</protein>
<dbReference type="RefSeq" id="WP_307342094.1">
    <property type="nucleotide sequence ID" value="NZ_JAUSUQ010000014.1"/>
</dbReference>
<dbReference type="Proteomes" id="UP001232445">
    <property type="component" value="Unassembled WGS sequence"/>
</dbReference>
<dbReference type="InterPro" id="IPR000361">
    <property type="entry name" value="ATAP_core_dom"/>
</dbReference>
<dbReference type="Pfam" id="PF01521">
    <property type="entry name" value="Fe-S_biosyn"/>
    <property type="match status" value="1"/>
</dbReference>
<accession>A0ABU0CVL4</accession>
<organism evidence="2 3">
    <name type="scientific">Caldalkalibacillus uzonensis</name>
    <dbReference type="NCBI Taxonomy" id="353224"/>
    <lineage>
        <taxon>Bacteria</taxon>
        <taxon>Bacillati</taxon>
        <taxon>Bacillota</taxon>
        <taxon>Bacilli</taxon>
        <taxon>Bacillales</taxon>
        <taxon>Bacillaceae</taxon>
        <taxon>Caldalkalibacillus</taxon>
    </lineage>
</organism>
<sequence length="64" mass="7431">MDIQLALDEPRPNDKIINIDHLTFFIDRFTQRYVGESLTLDFDPAQGFRLSSPEEILCQGITIY</sequence>
<feature type="domain" description="Core" evidence="1">
    <location>
        <begin position="7"/>
        <end position="62"/>
    </location>
</feature>
<dbReference type="EMBL" id="JAUSUQ010000014">
    <property type="protein sequence ID" value="MDQ0340448.1"/>
    <property type="molecule type" value="Genomic_DNA"/>
</dbReference>
<evidence type="ECO:0000313" key="3">
    <source>
        <dbReference type="Proteomes" id="UP001232445"/>
    </source>
</evidence>
<proteinExistence type="predicted"/>
<reference evidence="2 3" key="1">
    <citation type="submission" date="2023-07" db="EMBL/GenBank/DDBJ databases">
        <title>Genomic Encyclopedia of Type Strains, Phase IV (KMG-IV): sequencing the most valuable type-strain genomes for metagenomic binning, comparative biology and taxonomic classification.</title>
        <authorList>
            <person name="Goeker M."/>
        </authorList>
    </citation>
    <scope>NUCLEOTIDE SEQUENCE [LARGE SCALE GENOMIC DNA]</scope>
    <source>
        <strain evidence="2 3">DSM 17740</strain>
    </source>
</reference>